<comment type="caution">
    <text evidence="2">The sequence shown here is derived from an EMBL/GenBank/DDBJ whole genome shotgun (WGS) entry which is preliminary data.</text>
</comment>
<name>A0A835G900_SPOEX</name>
<evidence type="ECO:0000256" key="1">
    <source>
        <dbReference type="SAM" id="Phobius"/>
    </source>
</evidence>
<organism evidence="2 3">
    <name type="scientific">Spodoptera exigua</name>
    <name type="common">Beet armyworm</name>
    <name type="synonym">Noctua fulgens</name>
    <dbReference type="NCBI Taxonomy" id="7107"/>
    <lineage>
        <taxon>Eukaryota</taxon>
        <taxon>Metazoa</taxon>
        <taxon>Ecdysozoa</taxon>
        <taxon>Arthropoda</taxon>
        <taxon>Hexapoda</taxon>
        <taxon>Insecta</taxon>
        <taxon>Pterygota</taxon>
        <taxon>Neoptera</taxon>
        <taxon>Endopterygota</taxon>
        <taxon>Lepidoptera</taxon>
        <taxon>Glossata</taxon>
        <taxon>Ditrysia</taxon>
        <taxon>Noctuoidea</taxon>
        <taxon>Noctuidae</taxon>
        <taxon>Amphipyrinae</taxon>
        <taxon>Spodoptera</taxon>
    </lineage>
</organism>
<feature type="transmembrane region" description="Helical" evidence="1">
    <location>
        <begin position="201"/>
        <end position="225"/>
    </location>
</feature>
<evidence type="ECO:0000313" key="2">
    <source>
        <dbReference type="EMBL" id="KAF9410601.1"/>
    </source>
</evidence>
<evidence type="ECO:0008006" key="4">
    <source>
        <dbReference type="Google" id="ProtNLM"/>
    </source>
</evidence>
<keyword evidence="1" id="KW-0812">Transmembrane</keyword>
<dbReference type="EMBL" id="JACKWZ010000256">
    <property type="protein sequence ID" value="KAF9410601.1"/>
    <property type="molecule type" value="Genomic_DNA"/>
</dbReference>
<gene>
    <name evidence="2" type="ORF">HW555_010368</name>
</gene>
<dbReference type="Proteomes" id="UP000648187">
    <property type="component" value="Unassembled WGS sequence"/>
</dbReference>
<dbReference type="AlphaFoldDB" id="A0A835G900"/>
<keyword evidence="3" id="KW-1185">Reference proteome</keyword>
<reference evidence="2" key="1">
    <citation type="submission" date="2020-08" db="EMBL/GenBank/DDBJ databases">
        <title>Spodoptera exigua strain:BAW_Kor-Di-RS1 Genome sequencing and assembly.</title>
        <authorList>
            <person name="Kim J."/>
            <person name="Nam H.Y."/>
            <person name="Kwon M."/>
            <person name="Choi J.H."/>
            <person name="Cho S.R."/>
            <person name="Kim G.-H."/>
        </authorList>
    </citation>
    <scope>NUCLEOTIDE SEQUENCE</scope>
    <source>
        <strain evidence="2">BAW_Kor-Di-RS1</strain>
        <tissue evidence="2">Whole-body</tissue>
    </source>
</reference>
<sequence>MKLGHKIDKEVRQALRPINLMQNLVLNPRYQIKNDLLTDKVGLWNTQLLLIKNTGCSRLHSIHLFRAYVQILQCYEIILDVYEGPFIYQSIDAFFQSLIEIKIFVAFGNDVGWDKISVLVYILSWIVKSVLIQFTLSLTFDTFYQTVDLAQTSCMLNSTDDKCTDDQRKLCKNVMRLHRASFSKLCVCGMFYVDICHPLRLMILLTNYTVITIDIILFIFITSLITHEEHTKEMNINVGHLIEVKSKSKTFLDNVIDKEVQLVKLLTDKMLLWESQLLYAQNNGCSKSYSSKMYRAYVLILKCYEIIQNAYGVP</sequence>
<keyword evidence="1" id="KW-0472">Membrane</keyword>
<protein>
    <recommendedName>
        <fullName evidence="4">Gustatory receptor</fullName>
    </recommendedName>
</protein>
<evidence type="ECO:0000313" key="3">
    <source>
        <dbReference type="Proteomes" id="UP000648187"/>
    </source>
</evidence>
<proteinExistence type="predicted"/>
<accession>A0A835G900</accession>
<feature type="non-terminal residue" evidence="2">
    <location>
        <position position="314"/>
    </location>
</feature>
<keyword evidence="1" id="KW-1133">Transmembrane helix</keyword>